<dbReference type="InterPro" id="IPR006674">
    <property type="entry name" value="HD_domain"/>
</dbReference>
<evidence type="ECO:0000259" key="1">
    <source>
        <dbReference type="Pfam" id="PF01966"/>
    </source>
</evidence>
<dbReference type="PANTHER" id="PTHR38659:SF1">
    <property type="entry name" value="METAL DEPENDENT PHOSPHOHYDROLASE"/>
    <property type="match status" value="1"/>
</dbReference>
<dbReference type="RefSeq" id="WP_126352882.1">
    <property type="nucleotide sequence ID" value="NZ_CP086380.1"/>
</dbReference>
<dbReference type="SUPFAM" id="SSF109604">
    <property type="entry name" value="HD-domain/PDEase-like"/>
    <property type="match status" value="1"/>
</dbReference>
<protein>
    <submittedName>
        <fullName evidence="2">HD domain-containing protein</fullName>
    </submittedName>
</protein>
<reference evidence="2 3" key="1">
    <citation type="submission" date="2018-12" db="EMBL/GenBank/DDBJ databases">
        <title>Deinococcus radiophilus ATCC 27603 genome sequencing and assembly.</title>
        <authorList>
            <person name="Maclea K.S."/>
            <person name="Maynard C.R."/>
        </authorList>
    </citation>
    <scope>NUCLEOTIDE SEQUENCE [LARGE SCALE GENOMIC DNA]</scope>
    <source>
        <strain evidence="2 3">ATCC 27603</strain>
    </source>
</reference>
<organism evidence="2 3">
    <name type="scientific">Deinococcus radiophilus</name>
    <dbReference type="NCBI Taxonomy" id="32062"/>
    <lineage>
        <taxon>Bacteria</taxon>
        <taxon>Thermotogati</taxon>
        <taxon>Deinococcota</taxon>
        <taxon>Deinococci</taxon>
        <taxon>Deinococcales</taxon>
        <taxon>Deinococcaceae</taxon>
        <taxon>Deinococcus</taxon>
    </lineage>
</organism>
<comment type="caution">
    <text evidence="2">The sequence shown here is derived from an EMBL/GenBank/DDBJ whole genome shotgun (WGS) entry which is preliminary data.</text>
</comment>
<name>A0A431VQ72_9DEIO</name>
<feature type="domain" description="HD" evidence="1">
    <location>
        <begin position="21"/>
        <end position="108"/>
    </location>
</feature>
<sequence length="178" mass="20391">MNRQDAYDLMRQHTPSESLQRHMLNVEAAMRWYARHWGEDEEQYAVTGLLHDFDYELHPEQHPTWGVDYLRQNTDVGADVLDAIMGHAAYTGTPRTTQLSKTLFAVDELTGLIQAAVLIRPDKDIRNLELKSVKKRFKTPSFAAGVNREEVQQAAEELGVPLDEHMANVLQAMQEMEE</sequence>
<dbReference type="Gene3D" id="1.10.3210.10">
    <property type="entry name" value="Hypothetical protein af1432"/>
    <property type="match status" value="1"/>
</dbReference>
<dbReference type="AlphaFoldDB" id="A0A431VQ72"/>
<proteinExistence type="predicted"/>
<dbReference type="Pfam" id="PF01966">
    <property type="entry name" value="HD"/>
    <property type="match status" value="1"/>
</dbReference>
<dbReference type="OrthoDB" id="9801160at2"/>
<dbReference type="Proteomes" id="UP000277766">
    <property type="component" value="Unassembled WGS sequence"/>
</dbReference>
<evidence type="ECO:0000313" key="2">
    <source>
        <dbReference type="EMBL" id="RTR25339.1"/>
    </source>
</evidence>
<dbReference type="EMBL" id="RXPE01000030">
    <property type="protein sequence ID" value="RTR25339.1"/>
    <property type="molecule type" value="Genomic_DNA"/>
</dbReference>
<dbReference type="PANTHER" id="PTHR38659">
    <property type="entry name" value="METAL-DEPENDENT PHOSPHOHYDROLASE"/>
    <property type="match status" value="1"/>
</dbReference>
<accession>A0A431VQ72</accession>
<gene>
    <name evidence="2" type="ORF">EJ104_11300</name>
</gene>
<evidence type="ECO:0000313" key="3">
    <source>
        <dbReference type="Proteomes" id="UP000277766"/>
    </source>
</evidence>
<keyword evidence="3" id="KW-1185">Reference proteome</keyword>